<dbReference type="EMBL" id="VCIW01000006">
    <property type="protein sequence ID" value="TLS52130.1"/>
    <property type="molecule type" value="Genomic_DNA"/>
</dbReference>
<name>A0A5R9GDG1_9BACL</name>
<accession>A0A5R9GDG1</accession>
<protein>
    <submittedName>
        <fullName evidence="2">IS1595 family transposase</fullName>
    </submittedName>
</protein>
<dbReference type="Pfam" id="PF12760">
    <property type="entry name" value="Zn_ribbon_IS1595"/>
    <property type="match status" value="1"/>
</dbReference>
<evidence type="ECO:0000313" key="3">
    <source>
        <dbReference type="Proteomes" id="UP000309676"/>
    </source>
</evidence>
<gene>
    <name evidence="2" type="ORF">FE782_12275</name>
</gene>
<proteinExistence type="predicted"/>
<organism evidence="2 3">
    <name type="scientific">Paenibacillus antri</name>
    <dbReference type="NCBI Taxonomy" id="2582848"/>
    <lineage>
        <taxon>Bacteria</taxon>
        <taxon>Bacillati</taxon>
        <taxon>Bacillota</taxon>
        <taxon>Bacilli</taxon>
        <taxon>Bacillales</taxon>
        <taxon>Paenibacillaceae</taxon>
        <taxon>Paenibacillus</taxon>
    </lineage>
</organism>
<comment type="caution">
    <text evidence="2">The sequence shown here is derived from an EMBL/GenBank/DDBJ whole genome shotgun (WGS) entry which is preliminary data.</text>
</comment>
<dbReference type="AlphaFoldDB" id="A0A5R9GDG1"/>
<evidence type="ECO:0000259" key="1">
    <source>
        <dbReference type="Pfam" id="PF12760"/>
    </source>
</evidence>
<reference evidence="2 3" key="1">
    <citation type="submission" date="2019-05" db="EMBL/GenBank/DDBJ databases">
        <authorList>
            <person name="Narsing Rao M.P."/>
            <person name="Li W.J."/>
        </authorList>
    </citation>
    <scope>NUCLEOTIDE SEQUENCE [LARGE SCALE GENOMIC DNA]</scope>
    <source>
        <strain evidence="2 3">SYSU_K30003</strain>
    </source>
</reference>
<keyword evidence="3" id="KW-1185">Reference proteome</keyword>
<dbReference type="Proteomes" id="UP000309676">
    <property type="component" value="Unassembled WGS sequence"/>
</dbReference>
<feature type="domain" description="Transposase zinc-ribbon" evidence="1">
    <location>
        <begin position="14"/>
        <end position="50"/>
    </location>
</feature>
<dbReference type="InterPro" id="IPR024442">
    <property type="entry name" value="Transposase_Zn_ribbon"/>
</dbReference>
<sequence>MGLGIISYIDEFFHRRWPDGFVCPQCDHRAYYLIQTRKSPLYQCRLCRHQTSVTAGTIMDKSRTPLEKWAAAIDLLGSTNGINAKQLSAFIGVSHKVAWTMLRKFRGAIRELEAERRLAGTVHAGLRALAPKAIFTFLPHRHYRCERVVGVGAAVDSLGMPSELKINVVRTEDLYPGWKELTGQGKERIASEVASPGSTIQWLNDWRMERSPLRECFHEANRWLIRLFNGIGSAYLQSYLDEFCFRWNAAAKGGSLRDEWNRLCFRTQRTDRLPARSVA</sequence>
<evidence type="ECO:0000313" key="2">
    <source>
        <dbReference type="EMBL" id="TLS52130.1"/>
    </source>
</evidence>